<reference evidence="1" key="1">
    <citation type="submission" date="2020-11" db="EMBL/GenBank/DDBJ databases">
        <title>Azospira restricta DSM 18626 genome sequence.</title>
        <authorList>
            <person name="Moe W.M."/>
        </authorList>
    </citation>
    <scope>NUCLEOTIDE SEQUENCE</scope>
    <source>
        <strain evidence="1">DSM 18626</strain>
    </source>
</reference>
<proteinExistence type="predicted"/>
<evidence type="ECO:0000313" key="2">
    <source>
        <dbReference type="Proteomes" id="UP000663444"/>
    </source>
</evidence>
<keyword evidence="2" id="KW-1185">Reference proteome</keyword>
<dbReference type="Proteomes" id="UP000663444">
    <property type="component" value="Chromosome"/>
</dbReference>
<sequence length="102" mass="10654">MSDDDYGDFLRRRARLLGAAIETMGADAGPRADLTALQAEIDSLRAVQVTPGRVLGELNALLGERIAELKYWSRRLELEADAAVGAALGAAAGGCGDGPEGR</sequence>
<evidence type="ECO:0000313" key="1">
    <source>
        <dbReference type="EMBL" id="QRJ63309.1"/>
    </source>
</evidence>
<accession>A0A974SNF2</accession>
<gene>
    <name evidence="1" type="ORF">IWH25_16420</name>
</gene>
<dbReference type="EMBL" id="CP064781">
    <property type="protein sequence ID" value="QRJ63309.1"/>
    <property type="molecule type" value="Genomic_DNA"/>
</dbReference>
<dbReference type="RefSeq" id="WP_203386837.1">
    <property type="nucleotide sequence ID" value="NZ_CP064781.1"/>
</dbReference>
<organism evidence="1 2">
    <name type="scientific">Azospira restricta</name>
    <dbReference type="NCBI Taxonomy" id="404405"/>
    <lineage>
        <taxon>Bacteria</taxon>
        <taxon>Pseudomonadati</taxon>
        <taxon>Pseudomonadota</taxon>
        <taxon>Betaproteobacteria</taxon>
        <taxon>Rhodocyclales</taxon>
        <taxon>Rhodocyclaceae</taxon>
        <taxon>Azospira</taxon>
    </lineage>
</organism>
<dbReference type="AlphaFoldDB" id="A0A974SNF2"/>
<name>A0A974SNF2_9RHOO</name>
<protein>
    <submittedName>
        <fullName evidence="1">Uncharacterized protein</fullName>
    </submittedName>
</protein>
<dbReference type="KEGG" id="ares:IWH25_16420"/>